<comment type="caution">
    <text evidence="2">The sequence shown here is derived from an EMBL/GenBank/DDBJ whole genome shotgun (WGS) entry which is preliminary data.</text>
</comment>
<protein>
    <submittedName>
        <fullName evidence="2">Dienelactone hydrolase</fullName>
    </submittedName>
</protein>
<dbReference type="GO" id="GO:0016787">
    <property type="term" value="F:hydrolase activity"/>
    <property type="evidence" value="ECO:0007669"/>
    <property type="project" value="UniProtKB-KW"/>
</dbReference>
<name>A0A7X0NG64_9GAMM</name>
<evidence type="ECO:0000313" key="3">
    <source>
        <dbReference type="Proteomes" id="UP000537141"/>
    </source>
</evidence>
<dbReference type="Proteomes" id="UP000537141">
    <property type="component" value="Unassembled WGS sequence"/>
</dbReference>
<dbReference type="AlphaFoldDB" id="A0A7X0NG64"/>
<reference evidence="2 3" key="1">
    <citation type="submission" date="2020-08" db="EMBL/GenBank/DDBJ databases">
        <title>Genomic Encyclopedia of Type Strains, Phase IV (KMG-IV): sequencing the most valuable type-strain genomes for metagenomic binning, comparative biology and taxonomic classification.</title>
        <authorList>
            <person name="Goeker M."/>
        </authorList>
    </citation>
    <scope>NUCLEOTIDE SEQUENCE [LARGE SCALE GENOMIC DNA]</scope>
    <source>
        <strain evidence="2 3">DSM 26287</strain>
    </source>
</reference>
<gene>
    <name evidence="2" type="ORF">HNQ55_001309</name>
</gene>
<evidence type="ECO:0000256" key="1">
    <source>
        <dbReference type="SAM" id="SignalP"/>
    </source>
</evidence>
<sequence length="267" mass="29931">MKNYSLCYVILIITLLSGSLPVSAAQQDVLNYEDELNKEPDNLVKFKTQDELLLAGYYYSGAEQSPGVLLLHDCANNGASYLPLAQALSELGINALALDLRGYGYSANVIYSHDFIKKTAKDLNMYQSEVVRITSYWESDIVSAYHYLQNKIGKEQPVSVVSSGCTAPQAVYLAEKIRIRSLVIVTPKFSHLEKEKYKNLIDIPAYFLSSAHHANSYQIAKELFEWNGDLSSTMQVIKGNDFGHDLLNGKPYLIDNIATWLQMSLKQ</sequence>
<dbReference type="InterPro" id="IPR029058">
    <property type="entry name" value="AB_hydrolase_fold"/>
</dbReference>
<dbReference type="Gene3D" id="3.40.50.1820">
    <property type="entry name" value="alpha/beta hydrolase"/>
    <property type="match status" value="1"/>
</dbReference>
<feature type="chain" id="PRO_5031467543" evidence="1">
    <location>
        <begin position="25"/>
        <end position="267"/>
    </location>
</feature>
<dbReference type="SUPFAM" id="SSF53474">
    <property type="entry name" value="alpha/beta-Hydrolases"/>
    <property type="match status" value="1"/>
</dbReference>
<accession>A0A7X0NG64</accession>
<keyword evidence="1" id="KW-0732">Signal</keyword>
<organism evidence="2 3">
    <name type="scientific">Thalassotalea piscium</name>
    <dbReference type="NCBI Taxonomy" id="1230533"/>
    <lineage>
        <taxon>Bacteria</taxon>
        <taxon>Pseudomonadati</taxon>
        <taxon>Pseudomonadota</taxon>
        <taxon>Gammaproteobacteria</taxon>
        <taxon>Alteromonadales</taxon>
        <taxon>Colwelliaceae</taxon>
        <taxon>Thalassotalea</taxon>
    </lineage>
</organism>
<evidence type="ECO:0000313" key="2">
    <source>
        <dbReference type="EMBL" id="MBB6542809.1"/>
    </source>
</evidence>
<feature type="signal peptide" evidence="1">
    <location>
        <begin position="1"/>
        <end position="24"/>
    </location>
</feature>
<proteinExistence type="predicted"/>
<keyword evidence="2" id="KW-0378">Hydrolase</keyword>
<keyword evidence="3" id="KW-1185">Reference proteome</keyword>
<dbReference type="EMBL" id="JACHHU010000008">
    <property type="protein sequence ID" value="MBB6542809.1"/>
    <property type="molecule type" value="Genomic_DNA"/>
</dbReference>
<dbReference type="RefSeq" id="WP_286289161.1">
    <property type="nucleotide sequence ID" value="NZ_AP027362.1"/>
</dbReference>